<dbReference type="AlphaFoldDB" id="A0A0J6WZU3"/>
<evidence type="ECO:0008006" key="3">
    <source>
        <dbReference type="Google" id="ProtNLM"/>
    </source>
</evidence>
<dbReference type="PANTHER" id="PTHR36456">
    <property type="entry name" value="UPF0232 PROTEIN SCO3875"/>
    <property type="match status" value="1"/>
</dbReference>
<dbReference type="InParanoid" id="A0A0J6WZU3"/>
<evidence type="ECO:0000313" key="2">
    <source>
        <dbReference type="Proteomes" id="UP000036503"/>
    </source>
</evidence>
<dbReference type="OrthoDB" id="46633at2"/>
<accession>A0A0J6WZU3</accession>
<dbReference type="Proteomes" id="UP000036503">
    <property type="component" value="Unassembled WGS sequence"/>
</dbReference>
<gene>
    <name evidence="1" type="ORF">AB840_01325</name>
</gene>
<dbReference type="PATRIC" id="fig|1122219.3.peg.300"/>
<dbReference type="EMBL" id="LEKT01000002">
    <property type="protein sequence ID" value="KMO87793.1"/>
    <property type="molecule type" value="Genomic_DNA"/>
</dbReference>
<dbReference type="STRING" id="39029.BSR42_06870"/>
<comment type="caution">
    <text evidence="1">The sequence shown here is derived from an EMBL/GenBank/DDBJ whole genome shotgun (WGS) entry which is preliminary data.</text>
</comment>
<name>A0A0J6WZU3_9FIRM</name>
<protein>
    <recommendedName>
        <fullName evidence="3">DUF721 domain-containing protein</fullName>
    </recommendedName>
</protein>
<sequence>MEERHHKMEKASLSIPKILEKNKLLLPYQLYQVKLDWKKIAGPQIAKYSYIQNFKKNDVIIAVLNSVWMSHLFMYKKKLIEDINAYLQRDFIHDIRFVRRGNLPVKAVYDTVRGNNDTEEVTVNIKNIVLPESSVHMIRKETSVLPDGIRDKMAQLRFMQEKRRIAYEEKGIKRCPHCGRWLHKDEKLCLICQLAERQKMKMRLYSILIQMPWLTLEDMETYGYIPEKSNVYTLLYNEVRRDCIYKYIERVHHGYDTPEDDLFLALFITRKNPSELTADFIYNLTEKYRRKEDVPSYRRKSNG</sequence>
<reference evidence="1 2" key="1">
    <citation type="submission" date="2015-06" db="EMBL/GenBank/DDBJ databases">
        <title>Draft genome sequence of beer spoilage bacterium Megasphaera cerevisiae type strain 20462.</title>
        <authorList>
            <person name="Kutumbaka K."/>
            <person name="Pasmowitz J."/>
            <person name="Mategko J."/>
            <person name="Reyes D."/>
            <person name="Friedrich A."/>
            <person name="Han S."/>
            <person name="Martens-Habbena W."/>
            <person name="Neal-McKinney J."/>
            <person name="Janagama H.K."/>
            <person name="Nadala C."/>
            <person name="Samadpour M."/>
        </authorList>
    </citation>
    <scope>NUCLEOTIDE SEQUENCE [LARGE SCALE GENOMIC DNA]</scope>
    <source>
        <strain evidence="1 2">DSM 20462</strain>
    </source>
</reference>
<dbReference type="Pfam" id="PF05258">
    <property type="entry name" value="DciA"/>
    <property type="match status" value="1"/>
</dbReference>
<organism evidence="1 2">
    <name type="scientific">Megasphaera cerevisiae DSM 20462</name>
    <dbReference type="NCBI Taxonomy" id="1122219"/>
    <lineage>
        <taxon>Bacteria</taxon>
        <taxon>Bacillati</taxon>
        <taxon>Bacillota</taxon>
        <taxon>Negativicutes</taxon>
        <taxon>Veillonellales</taxon>
        <taxon>Veillonellaceae</taxon>
        <taxon>Megasphaera</taxon>
    </lineage>
</organism>
<dbReference type="PANTHER" id="PTHR36456:SF1">
    <property type="entry name" value="UPF0232 PROTEIN SCO3875"/>
    <property type="match status" value="1"/>
</dbReference>
<evidence type="ECO:0000313" key="1">
    <source>
        <dbReference type="EMBL" id="KMO87793.1"/>
    </source>
</evidence>
<keyword evidence="2" id="KW-1185">Reference proteome</keyword>
<dbReference type="InterPro" id="IPR007922">
    <property type="entry name" value="DciA-like"/>
</dbReference>
<proteinExistence type="predicted"/>